<keyword evidence="8" id="KW-1185">Reference proteome</keyword>
<accession>A0ABY7CLL9</accession>
<dbReference type="InterPro" id="IPR004911">
    <property type="entry name" value="Interferon-induced_GILT"/>
</dbReference>
<comment type="similarity">
    <text evidence="2">Belongs to the GILT family.</text>
</comment>
<organism evidence="7 8">
    <name type="scientific">Puccinia triticina</name>
    <dbReference type="NCBI Taxonomy" id="208348"/>
    <lineage>
        <taxon>Eukaryota</taxon>
        <taxon>Fungi</taxon>
        <taxon>Dikarya</taxon>
        <taxon>Basidiomycota</taxon>
        <taxon>Pucciniomycotina</taxon>
        <taxon>Pucciniomycetes</taxon>
        <taxon>Pucciniales</taxon>
        <taxon>Pucciniaceae</taxon>
        <taxon>Puccinia</taxon>
    </lineage>
</organism>
<evidence type="ECO:0000313" key="8">
    <source>
        <dbReference type="Proteomes" id="UP001164743"/>
    </source>
</evidence>
<keyword evidence="4 6" id="KW-0732">Signal</keyword>
<evidence type="ECO:0000313" key="7">
    <source>
        <dbReference type="EMBL" id="WAQ85372.1"/>
    </source>
</evidence>
<dbReference type="RefSeq" id="XP_053020927.1">
    <property type="nucleotide sequence ID" value="XM_053169762.1"/>
</dbReference>
<dbReference type="GeneID" id="77810657"/>
<dbReference type="Pfam" id="PF03227">
    <property type="entry name" value="GILT"/>
    <property type="match status" value="1"/>
</dbReference>
<keyword evidence="5" id="KW-0325">Glycoprotein</keyword>
<feature type="chain" id="PRO_5045504792" evidence="6">
    <location>
        <begin position="31"/>
        <end position="267"/>
    </location>
</feature>
<dbReference type="Proteomes" id="UP001164743">
    <property type="component" value="Chromosome 5A"/>
</dbReference>
<name>A0ABY7CLL9_9BASI</name>
<sequence length="267" mass="29672">MPSSTPPAGFLGFLLPLAILRFLAFQACTATSTSNRFSQAYPSGLVIQSPRPLTASTLADSERVSLNQAEYITSYPDRHKLVPIVLGVMSKCPDAQICEDVFDKVLAEVSDKVDVLVAYMGEIDPSTQYGVRCRHGDPECRGNIHQLCYRNRFPQLHDWWGFIQCENYAGLSRVGDEALAKSCAKVNLHDWDKDVKDCANGSQGRQLLQSSVQQVKHLGIEKSCSILINHQLVCVHDGGWKNCKSGHEVADFVKYVQHEYDLINTPS</sequence>
<proteinExistence type="inferred from homology"/>
<evidence type="ECO:0000256" key="4">
    <source>
        <dbReference type="ARBA" id="ARBA00022729"/>
    </source>
</evidence>
<feature type="signal peptide" evidence="6">
    <location>
        <begin position="1"/>
        <end position="30"/>
    </location>
</feature>
<dbReference type="PANTHER" id="PTHR13234">
    <property type="entry name" value="GAMMA-INTERFERON INDUCIBLE LYSOSOMAL THIOL REDUCTASE GILT"/>
    <property type="match status" value="1"/>
</dbReference>
<protein>
    <submittedName>
        <fullName evidence="7">Uncharacterized protein</fullName>
    </submittedName>
</protein>
<dbReference type="PANTHER" id="PTHR13234:SF8">
    <property type="entry name" value="GAMMA-INTERFERON-INDUCIBLE LYSOSOMAL THIOL REDUCTASE"/>
    <property type="match status" value="1"/>
</dbReference>
<evidence type="ECO:0000256" key="1">
    <source>
        <dbReference type="ARBA" id="ARBA00004613"/>
    </source>
</evidence>
<evidence type="ECO:0000256" key="3">
    <source>
        <dbReference type="ARBA" id="ARBA00022525"/>
    </source>
</evidence>
<comment type="subcellular location">
    <subcellularLocation>
        <location evidence="1">Secreted</location>
    </subcellularLocation>
</comment>
<evidence type="ECO:0000256" key="2">
    <source>
        <dbReference type="ARBA" id="ARBA00005679"/>
    </source>
</evidence>
<gene>
    <name evidence="7" type="ORF">PtA15_5A947</name>
</gene>
<dbReference type="EMBL" id="CP110425">
    <property type="protein sequence ID" value="WAQ85372.1"/>
    <property type="molecule type" value="Genomic_DNA"/>
</dbReference>
<keyword evidence="3" id="KW-0964">Secreted</keyword>
<reference evidence="7" key="1">
    <citation type="submission" date="2022-10" db="EMBL/GenBank/DDBJ databases">
        <title>Puccinia triticina Genome sequencing and assembly.</title>
        <authorList>
            <person name="Li C."/>
        </authorList>
    </citation>
    <scope>NUCLEOTIDE SEQUENCE</scope>
    <source>
        <strain evidence="7">Pt15</strain>
    </source>
</reference>
<evidence type="ECO:0000256" key="5">
    <source>
        <dbReference type="ARBA" id="ARBA00023180"/>
    </source>
</evidence>
<evidence type="ECO:0000256" key="6">
    <source>
        <dbReference type="SAM" id="SignalP"/>
    </source>
</evidence>